<evidence type="ECO:0000313" key="1">
    <source>
        <dbReference type="EMBL" id="ABC29630.1"/>
    </source>
</evidence>
<evidence type="ECO:0000313" key="2">
    <source>
        <dbReference type="Proteomes" id="UP000000238"/>
    </source>
</evidence>
<accession>Q2SI94</accession>
<name>Q2SI94_HAHCH</name>
<reference evidence="1 2" key="1">
    <citation type="journal article" date="2005" name="Nucleic Acids Res.">
        <title>Genomic blueprint of Hahella chejuensis, a marine microbe producing an algicidal agent.</title>
        <authorList>
            <person name="Jeong H."/>
            <person name="Yim J.H."/>
            <person name="Lee C."/>
            <person name="Choi S.-H."/>
            <person name="Park Y.K."/>
            <person name="Yoon S.H."/>
            <person name="Hur C.-G."/>
            <person name="Kang H.-Y."/>
            <person name="Kim D."/>
            <person name="Lee H.H."/>
            <person name="Park K.H."/>
            <person name="Park S.-H."/>
            <person name="Park H.-S."/>
            <person name="Lee H.K."/>
            <person name="Oh T.K."/>
            <person name="Kim J.F."/>
        </authorList>
    </citation>
    <scope>NUCLEOTIDE SEQUENCE [LARGE SCALE GENOMIC DNA]</scope>
    <source>
        <strain evidence="1 2">KCTC 2396</strain>
    </source>
</reference>
<protein>
    <submittedName>
        <fullName evidence="1">Uncharacterized protein</fullName>
    </submittedName>
</protein>
<dbReference type="HOGENOM" id="CLU_2584833_0_0_6"/>
<sequence length="80" mass="9155">MKFSMNGFRRQLSGDVERLRKLSLSVIVAPDEYAIEEFVEALNEVIQKSNVLNCVYTEGDPDFTDMSDLEVEYIEPGEYA</sequence>
<dbReference type="EMBL" id="CP000155">
    <property type="protein sequence ID" value="ABC29630.1"/>
    <property type="molecule type" value="Genomic_DNA"/>
</dbReference>
<proteinExistence type="predicted"/>
<dbReference type="Proteomes" id="UP000000238">
    <property type="component" value="Chromosome"/>
</dbReference>
<dbReference type="AlphaFoldDB" id="Q2SI94"/>
<dbReference type="eggNOG" id="ENOG502ZNBK">
    <property type="taxonomic scope" value="Bacteria"/>
</dbReference>
<dbReference type="OrthoDB" id="6174307at2"/>
<organism evidence="1 2">
    <name type="scientific">Hahella chejuensis (strain KCTC 2396)</name>
    <dbReference type="NCBI Taxonomy" id="349521"/>
    <lineage>
        <taxon>Bacteria</taxon>
        <taxon>Pseudomonadati</taxon>
        <taxon>Pseudomonadota</taxon>
        <taxon>Gammaproteobacteria</taxon>
        <taxon>Oceanospirillales</taxon>
        <taxon>Hahellaceae</taxon>
        <taxon>Hahella</taxon>
    </lineage>
</organism>
<dbReference type="KEGG" id="hch:HCH_02853"/>
<keyword evidence="2" id="KW-1185">Reference proteome</keyword>
<gene>
    <name evidence="1" type="ordered locus">HCH_02853</name>
</gene>
<dbReference type="STRING" id="349521.HCH_02853"/>
<dbReference type="RefSeq" id="WP_011396699.1">
    <property type="nucleotide sequence ID" value="NC_007645.1"/>
</dbReference>